<proteinExistence type="predicted"/>
<dbReference type="GeneID" id="85466602"/>
<organism evidence="2 3">
    <name type="scientific">Colletotrichum phormii</name>
    <dbReference type="NCBI Taxonomy" id="359342"/>
    <lineage>
        <taxon>Eukaryota</taxon>
        <taxon>Fungi</taxon>
        <taxon>Dikarya</taxon>
        <taxon>Ascomycota</taxon>
        <taxon>Pezizomycotina</taxon>
        <taxon>Sordariomycetes</taxon>
        <taxon>Hypocreomycetidae</taxon>
        <taxon>Glomerellales</taxon>
        <taxon>Glomerellaceae</taxon>
        <taxon>Colletotrichum</taxon>
        <taxon>Colletotrichum acutatum species complex</taxon>
    </lineage>
</organism>
<evidence type="ECO:0000256" key="1">
    <source>
        <dbReference type="SAM" id="SignalP"/>
    </source>
</evidence>
<feature type="signal peptide" evidence="1">
    <location>
        <begin position="1"/>
        <end position="22"/>
    </location>
</feature>
<evidence type="ECO:0000313" key="3">
    <source>
        <dbReference type="Proteomes" id="UP001243989"/>
    </source>
</evidence>
<gene>
    <name evidence="2" type="ORF">BDP81DRAFT_130839</name>
</gene>
<evidence type="ECO:0008006" key="4">
    <source>
        <dbReference type="Google" id="ProtNLM"/>
    </source>
</evidence>
<evidence type="ECO:0000313" key="2">
    <source>
        <dbReference type="EMBL" id="KAK1641289.1"/>
    </source>
</evidence>
<dbReference type="RefSeq" id="XP_060449896.1">
    <property type="nucleotide sequence ID" value="XM_060581740.1"/>
</dbReference>
<protein>
    <recommendedName>
        <fullName evidence="4">Secreted protein</fullName>
    </recommendedName>
</protein>
<comment type="caution">
    <text evidence="2">The sequence shown here is derived from an EMBL/GenBank/DDBJ whole genome shotgun (WGS) entry which is preliminary data.</text>
</comment>
<accession>A0AAJ0EJR5</accession>
<dbReference type="AlphaFoldDB" id="A0AAJ0EJR5"/>
<keyword evidence="1" id="KW-0732">Signal</keyword>
<keyword evidence="3" id="KW-1185">Reference proteome</keyword>
<name>A0AAJ0EJR5_9PEZI</name>
<feature type="chain" id="PRO_5042588934" description="Secreted protein" evidence="1">
    <location>
        <begin position="23"/>
        <end position="90"/>
    </location>
</feature>
<sequence>MNSSHSPFFFFFFFFFFFGDSGHPIDGHATHFAYHSPILSRHSPESPNETLPFVREAGLAVAPSQDNVKKTMSSVRHLSIRTEKRHIESE</sequence>
<reference evidence="2" key="1">
    <citation type="submission" date="2021-06" db="EMBL/GenBank/DDBJ databases">
        <title>Comparative genomics, transcriptomics and evolutionary studies reveal genomic signatures of adaptation to plant cell wall in hemibiotrophic fungi.</title>
        <authorList>
            <consortium name="DOE Joint Genome Institute"/>
            <person name="Baroncelli R."/>
            <person name="Diaz J.F."/>
            <person name="Benocci T."/>
            <person name="Peng M."/>
            <person name="Battaglia E."/>
            <person name="Haridas S."/>
            <person name="Andreopoulos W."/>
            <person name="Labutti K."/>
            <person name="Pangilinan J."/>
            <person name="Floch G.L."/>
            <person name="Makela M.R."/>
            <person name="Henrissat B."/>
            <person name="Grigoriev I.V."/>
            <person name="Crouch J.A."/>
            <person name="De Vries R.P."/>
            <person name="Sukno S.A."/>
            <person name="Thon M.R."/>
        </authorList>
    </citation>
    <scope>NUCLEOTIDE SEQUENCE</scope>
    <source>
        <strain evidence="2">CBS 102054</strain>
    </source>
</reference>
<dbReference type="EMBL" id="JAHMHQ010000003">
    <property type="protein sequence ID" value="KAK1641289.1"/>
    <property type="molecule type" value="Genomic_DNA"/>
</dbReference>
<dbReference type="Proteomes" id="UP001243989">
    <property type="component" value="Unassembled WGS sequence"/>
</dbReference>